<dbReference type="EMBL" id="JAWDGP010000053">
    <property type="protein sequence ID" value="KAK3804087.1"/>
    <property type="molecule type" value="Genomic_DNA"/>
</dbReference>
<evidence type="ECO:0000313" key="1">
    <source>
        <dbReference type="EMBL" id="KAK3804087.1"/>
    </source>
</evidence>
<name>A0AAE1BFN1_9GAST</name>
<proteinExistence type="predicted"/>
<sequence>TESLDTIYPSSLVAVTRNIASHSPTASHRSNVSISSLPPSAVSWHVTKYLTHATHDKSFLLQFSMWTHTIIVSHCPEVRNGFIAYPVILQGSEHKVRAQLSYQNKAQLEA</sequence>
<keyword evidence="2" id="KW-1185">Reference proteome</keyword>
<evidence type="ECO:0000313" key="2">
    <source>
        <dbReference type="Proteomes" id="UP001283361"/>
    </source>
</evidence>
<feature type="non-terminal residue" evidence="1">
    <location>
        <position position="1"/>
    </location>
</feature>
<reference evidence="1" key="1">
    <citation type="journal article" date="2023" name="G3 (Bethesda)">
        <title>A reference genome for the long-term kleptoplast-retaining sea slug Elysia crispata morphotype clarki.</title>
        <authorList>
            <person name="Eastman K.E."/>
            <person name="Pendleton A.L."/>
            <person name="Shaikh M.A."/>
            <person name="Suttiyut T."/>
            <person name="Ogas R."/>
            <person name="Tomko P."/>
            <person name="Gavelis G."/>
            <person name="Widhalm J.R."/>
            <person name="Wisecaver J.H."/>
        </authorList>
    </citation>
    <scope>NUCLEOTIDE SEQUENCE</scope>
    <source>
        <strain evidence="1">ECLA1</strain>
    </source>
</reference>
<accession>A0AAE1BFN1</accession>
<protein>
    <submittedName>
        <fullName evidence="1">Uncharacterized protein</fullName>
    </submittedName>
</protein>
<dbReference type="Proteomes" id="UP001283361">
    <property type="component" value="Unassembled WGS sequence"/>
</dbReference>
<dbReference type="AlphaFoldDB" id="A0AAE1BFN1"/>
<comment type="caution">
    <text evidence="1">The sequence shown here is derived from an EMBL/GenBank/DDBJ whole genome shotgun (WGS) entry which is preliminary data.</text>
</comment>
<organism evidence="1 2">
    <name type="scientific">Elysia crispata</name>
    <name type="common">lettuce slug</name>
    <dbReference type="NCBI Taxonomy" id="231223"/>
    <lineage>
        <taxon>Eukaryota</taxon>
        <taxon>Metazoa</taxon>
        <taxon>Spiralia</taxon>
        <taxon>Lophotrochozoa</taxon>
        <taxon>Mollusca</taxon>
        <taxon>Gastropoda</taxon>
        <taxon>Heterobranchia</taxon>
        <taxon>Euthyneura</taxon>
        <taxon>Panpulmonata</taxon>
        <taxon>Sacoglossa</taxon>
        <taxon>Placobranchoidea</taxon>
        <taxon>Plakobranchidae</taxon>
        <taxon>Elysia</taxon>
    </lineage>
</organism>
<gene>
    <name evidence="1" type="ORF">RRG08_035745</name>
</gene>